<evidence type="ECO:0000256" key="9">
    <source>
        <dbReference type="ARBA" id="ARBA00022840"/>
    </source>
</evidence>
<evidence type="ECO:0000256" key="12">
    <source>
        <dbReference type="ARBA" id="ARBA00023137"/>
    </source>
</evidence>
<keyword evidence="9" id="KW-0067">ATP-binding</keyword>
<feature type="transmembrane region" description="Helical" evidence="14">
    <location>
        <begin position="33"/>
        <end position="52"/>
    </location>
</feature>
<evidence type="ECO:0000256" key="6">
    <source>
        <dbReference type="ARBA" id="ARBA00022692"/>
    </source>
</evidence>
<dbReference type="GO" id="GO:0005524">
    <property type="term" value="F:ATP binding"/>
    <property type="evidence" value="ECO:0007669"/>
    <property type="project" value="UniProtKB-KW"/>
</dbReference>
<dbReference type="InterPro" id="IPR050445">
    <property type="entry name" value="Bact_polysacc_biosynth/exp"/>
</dbReference>
<dbReference type="FunFam" id="3.40.50.300:FF:000527">
    <property type="entry name" value="Tyrosine-protein kinase etk"/>
    <property type="match status" value="1"/>
</dbReference>
<evidence type="ECO:0000256" key="10">
    <source>
        <dbReference type="ARBA" id="ARBA00022989"/>
    </source>
</evidence>
<proteinExistence type="inferred from homology"/>
<keyword evidence="7" id="KW-0547">Nucleotide-binding</keyword>
<keyword evidence="12" id="KW-0829">Tyrosine-protein kinase</keyword>
<keyword evidence="10 14" id="KW-1133">Transmembrane helix</keyword>
<dbReference type="NCBIfam" id="TIGR01007">
    <property type="entry name" value="eps_fam"/>
    <property type="match status" value="1"/>
</dbReference>
<feature type="domain" description="Tyrosine-protein kinase G-rich" evidence="17">
    <location>
        <begin position="382"/>
        <end position="463"/>
    </location>
</feature>
<dbReference type="CDD" id="cd05387">
    <property type="entry name" value="BY-kinase"/>
    <property type="match status" value="1"/>
</dbReference>
<dbReference type="GO" id="GO:0005886">
    <property type="term" value="C:plasma membrane"/>
    <property type="evidence" value="ECO:0007669"/>
    <property type="project" value="UniProtKB-SubCell"/>
</dbReference>
<dbReference type="PANTHER" id="PTHR32309:SF32">
    <property type="entry name" value="TYROSINE-PROTEIN KINASE ETK-RELATED"/>
    <property type="match status" value="1"/>
</dbReference>
<evidence type="ECO:0000256" key="11">
    <source>
        <dbReference type="ARBA" id="ARBA00023136"/>
    </source>
</evidence>
<dbReference type="EMBL" id="FPHY01000113">
    <property type="protein sequence ID" value="SFV86815.1"/>
    <property type="molecule type" value="Genomic_DNA"/>
</dbReference>
<keyword evidence="6 14" id="KW-0812">Transmembrane</keyword>
<comment type="catalytic activity">
    <reaction evidence="13">
        <text>L-tyrosyl-[protein] + ATP = O-phospho-L-tyrosyl-[protein] + ADP + H(+)</text>
        <dbReference type="Rhea" id="RHEA:10596"/>
        <dbReference type="Rhea" id="RHEA-COMP:10136"/>
        <dbReference type="Rhea" id="RHEA-COMP:20101"/>
        <dbReference type="ChEBI" id="CHEBI:15378"/>
        <dbReference type="ChEBI" id="CHEBI:30616"/>
        <dbReference type="ChEBI" id="CHEBI:46858"/>
        <dbReference type="ChEBI" id="CHEBI:61978"/>
        <dbReference type="ChEBI" id="CHEBI:456216"/>
    </reaction>
</comment>
<dbReference type="InterPro" id="IPR027417">
    <property type="entry name" value="P-loop_NTPase"/>
</dbReference>
<name>A0A1W1DYN8_9ZZZZ</name>
<evidence type="ECO:0000256" key="13">
    <source>
        <dbReference type="ARBA" id="ARBA00053015"/>
    </source>
</evidence>
<keyword evidence="8 18" id="KW-0418">Kinase</keyword>
<evidence type="ECO:0000259" key="17">
    <source>
        <dbReference type="Pfam" id="PF13807"/>
    </source>
</evidence>
<evidence type="ECO:0000259" key="15">
    <source>
        <dbReference type="Pfam" id="PF02706"/>
    </source>
</evidence>
<evidence type="ECO:0000313" key="18">
    <source>
        <dbReference type="EMBL" id="SFV86815.1"/>
    </source>
</evidence>
<feature type="domain" description="AAA" evidence="16">
    <location>
        <begin position="550"/>
        <end position="698"/>
    </location>
</feature>
<keyword evidence="3" id="KW-1003">Cell membrane</keyword>
<feature type="domain" description="Polysaccharide chain length determinant N-terminal" evidence="15">
    <location>
        <begin position="17"/>
        <end position="107"/>
    </location>
</feature>
<evidence type="ECO:0000256" key="4">
    <source>
        <dbReference type="ARBA" id="ARBA00022519"/>
    </source>
</evidence>
<dbReference type="EC" id="2.7.10.2" evidence="18"/>
<keyword evidence="5 18" id="KW-0808">Transferase</keyword>
<dbReference type="PANTHER" id="PTHR32309">
    <property type="entry name" value="TYROSINE-PROTEIN KINASE"/>
    <property type="match status" value="1"/>
</dbReference>
<evidence type="ECO:0000256" key="8">
    <source>
        <dbReference type="ARBA" id="ARBA00022777"/>
    </source>
</evidence>
<reference evidence="18" key="1">
    <citation type="submission" date="2016-10" db="EMBL/GenBank/DDBJ databases">
        <authorList>
            <person name="de Groot N.N."/>
        </authorList>
    </citation>
    <scope>NUCLEOTIDE SEQUENCE</scope>
</reference>
<dbReference type="GO" id="GO:0042802">
    <property type="term" value="F:identical protein binding"/>
    <property type="evidence" value="ECO:0007669"/>
    <property type="project" value="UniProtKB-ARBA"/>
</dbReference>
<dbReference type="InterPro" id="IPR025669">
    <property type="entry name" value="AAA_dom"/>
</dbReference>
<dbReference type="AlphaFoldDB" id="A0A1W1DYN8"/>
<dbReference type="SUPFAM" id="SSF52540">
    <property type="entry name" value="P-loop containing nucleoside triphosphate hydrolases"/>
    <property type="match status" value="1"/>
</dbReference>
<organism evidence="18">
    <name type="scientific">hydrothermal vent metagenome</name>
    <dbReference type="NCBI Taxonomy" id="652676"/>
    <lineage>
        <taxon>unclassified sequences</taxon>
        <taxon>metagenomes</taxon>
        <taxon>ecological metagenomes</taxon>
    </lineage>
</organism>
<evidence type="ECO:0000256" key="1">
    <source>
        <dbReference type="ARBA" id="ARBA00004429"/>
    </source>
</evidence>
<evidence type="ECO:0000256" key="5">
    <source>
        <dbReference type="ARBA" id="ARBA00022679"/>
    </source>
</evidence>
<dbReference type="Pfam" id="PF13614">
    <property type="entry name" value="AAA_31"/>
    <property type="match status" value="1"/>
</dbReference>
<evidence type="ECO:0000256" key="2">
    <source>
        <dbReference type="ARBA" id="ARBA00008883"/>
    </source>
</evidence>
<comment type="similarity">
    <text evidence="2">Belongs to the etk/wzc family.</text>
</comment>
<evidence type="ECO:0000259" key="16">
    <source>
        <dbReference type="Pfam" id="PF13614"/>
    </source>
</evidence>
<sequence length="730" mass="81743">MDTLINTSSNLSTDSNEEIDLQELFGTLVEKKWLIAIITSIIFMASVFYVLIATPVYRADTVLQVEDKSNNMLNLSDLTNFSASSPTSTEIEIIKSRNIIGQTVDQLKLDILVKPDYFPIIGAAIARRNNDKNITKDNSRTGYAWGGERIQIEQFTLSRSLQEDGITLIAQDNQTYKLIDTEGGVLLIGKVGELAQANGVTIFISELVARIGTEFSLSKDNRAEIVDDLKKIIKVTERGKKTGILNISLEGKDRVLISRIIENIANLYLRQNIERTSVEAERSLVFLQKQTPLIKDEMEAAEVELNNYKGYKNSVNLTLETQSLLNRIIMIETQLAELEVKHSDLSKKYTDIHPIMITLTNQEVKLQEQLEKINAKAHGLPKTQQEILRLSRDVEVATTIYTQLLNKTQELKVVKAGAVGNVRIIDTALTAQRPIKPKKLLIVLISTLLGLFLVIAWVLVRRAMNKGVEDSDLIERDIGIPVYANVALSAKQKLLNKDIITNKIKHAILCEHDPQDSAIEGLRSLRTNLHFALLEAKNNIVMVTGPSPDIGKSFVSINFAHTIAQAGQKVLLIDADMRKGHIHKEYNLSRSPGLSELITNQVDKKVAVHNSEFKNIDILTTGALPPNPSELLMHKNFGQYLTEFSKDYDLILIDTPPILAVTDATVIAQLCGITFVLLHYGMHSMSEIRATINRLRQNNIETKGFIFNGIKAHGGYGKYAHYHYEYKTQE</sequence>
<evidence type="ECO:0000256" key="7">
    <source>
        <dbReference type="ARBA" id="ARBA00022741"/>
    </source>
</evidence>
<keyword evidence="11 14" id="KW-0472">Membrane</keyword>
<dbReference type="Pfam" id="PF02706">
    <property type="entry name" value="Wzz"/>
    <property type="match status" value="1"/>
</dbReference>
<evidence type="ECO:0000256" key="14">
    <source>
        <dbReference type="SAM" id="Phobius"/>
    </source>
</evidence>
<accession>A0A1W1DYN8</accession>
<protein>
    <submittedName>
        <fullName evidence="18">Tyrosine-protein kinase Wzc</fullName>
        <ecNumber evidence="18">2.7.10.2</ecNumber>
    </submittedName>
</protein>
<dbReference type="InterPro" id="IPR032807">
    <property type="entry name" value="GNVR"/>
</dbReference>
<gene>
    <name evidence="18" type="ORF">MNB_SUP05-SYMBIONT-4-902</name>
</gene>
<keyword evidence="4" id="KW-0997">Cell inner membrane</keyword>
<dbReference type="Pfam" id="PF13807">
    <property type="entry name" value="GNVR"/>
    <property type="match status" value="1"/>
</dbReference>
<evidence type="ECO:0000256" key="3">
    <source>
        <dbReference type="ARBA" id="ARBA00022475"/>
    </source>
</evidence>
<dbReference type="GO" id="GO:0004715">
    <property type="term" value="F:non-membrane spanning protein tyrosine kinase activity"/>
    <property type="evidence" value="ECO:0007669"/>
    <property type="project" value="UniProtKB-EC"/>
</dbReference>
<dbReference type="Pfam" id="PF23607">
    <property type="entry name" value="WZC_N"/>
    <property type="match status" value="1"/>
</dbReference>
<dbReference type="InterPro" id="IPR003856">
    <property type="entry name" value="LPS_length_determ_N"/>
</dbReference>
<feature type="transmembrane region" description="Helical" evidence="14">
    <location>
        <begin position="440"/>
        <end position="460"/>
    </location>
</feature>
<dbReference type="Gene3D" id="3.40.50.300">
    <property type="entry name" value="P-loop containing nucleotide triphosphate hydrolases"/>
    <property type="match status" value="1"/>
</dbReference>
<comment type="subcellular location">
    <subcellularLocation>
        <location evidence="1">Cell inner membrane</location>
        <topology evidence="1">Multi-pass membrane protein</topology>
    </subcellularLocation>
</comment>
<dbReference type="InterPro" id="IPR005702">
    <property type="entry name" value="Wzc-like_C"/>
</dbReference>